<dbReference type="Proteomes" id="UP000569914">
    <property type="component" value="Unassembled WGS sequence"/>
</dbReference>
<dbReference type="RefSeq" id="WP_312879142.1">
    <property type="nucleotide sequence ID" value="NZ_JACCBU010000001.1"/>
</dbReference>
<evidence type="ECO:0000256" key="2">
    <source>
        <dbReference type="ARBA" id="ARBA00022448"/>
    </source>
</evidence>
<sequence>MAKSPAPVRFGRTVVALLFAAVALFPLLWMALSGFKPNSEVTATPFKLLPTEWMVSNYVTIATDPAFQRAMVITFVGAAIFTVGTLAVNSMAAYVFARLEFSFKPLLWVLAIGTMFVPSMAILLTSFIMVTRLYMLDTLTVLILPGIASAGQMFFIRQFYLSIPTALEEAAMIDGAGRWRIYTRIFLPLSQPAFVVVGVVSFLAYWNSYIWPIMTITSPELFQIQQYLANFRSERSPERGLLMAGSFLAALPVILLVMIFQRRIISNIKIAGLK</sequence>
<evidence type="ECO:0000313" key="10">
    <source>
        <dbReference type="Proteomes" id="UP000569914"/>
    </source>
</evidence>
<keyword evidence="10" id="KW-1185">Reference proteome</keyword>
<dbReference type="PROSITE" id="PS50928">
    <property type="entry name" value="ABC_TM1"/>
    <property type="match status" value="1"/>
</dbReference>
<evidence type="ECO:0000256" key="3">
    <source>
        <dbReference type="ARBA" id="ARBA00022475"/>
    </source>
</evidence>
<feature type="transmembrane region" description="Helical" evidence="7">
    <location>
        <begin position="142"/>
        <end position="160"/>
    </location>
</feature>
<evidence type="ECO:0000259" key="8">
    <source>
        <dbReference type="PROSITE" id="PS50928"/>
    </source>
</evidence>
<evidence type="ECO:0000313" key="9">
    <source>
        <dbReference type="EMBL" id="NYE72633.1"/>
    </source>
</evidence>
<keyword evidence="6 7" id="KW-0472">Membrane</keyword>
<dbReference type="AlphaFoldDB" id="A0A7Y9I967"/>
<evidence type="ECO:0000256" key="5">
    <source>
        <dbReference type="ARBA" id="ARBA00022989"/>
    </source>
</evidence>
<feature type="transmembrane region" description="Helical" evidence="7">
    <location>
        <begin position="240"/>
        <end position="260"/>
    </location>
</feature>
<dbReference type="Gene3D" id="1.10.3720.10">
    <property type="entry name" value="MetI-like"/>
    <property type="match status" value="1"/>
</dbReference>
<evidence type="ECO:0000256" key="7">
    <source>
        <dbReference type="RuleBase" id="RU363032"/>
    </source>
</evidence>
<dbReference type="SUPFAM" id="SSF161098">
    <property type="entry name" value="MetI-like"/>
    <property type="match status" value="1"/>
</dbReference>
<comment type="caution">
    <text evidence="9">The sequence shown here is derived from an EMBL/GenBank/DDBJ whole genome shotgun (WGS) entry which is preliminary data.</text>
</comment>
<keyword evidence="3" id="KW-1003">Cell membrane</keyword>
<keyword evidence="5 7" id="KW-1133">Transmembrane helix</keyword>
<keyword evidence="2 7" id="KW-0813">Transport</keyword>
<feature type="transmembrane region" description="Helical" evidence="7">
    <location>
        <begin position="67"/>
        <end position="94"/>
    </location>
</feature>
<dbReference type="CDD" id="cd06261">
    <property type="entry name" value="TM_PBP2"/>
    <property type="match status" value="1"/>
</dbReference>
<comment type="subcellular location">
    <subcellularLocation>
        <location evidence="1 7">Cell membrane</location>
        <topology evidence="1 7">Multi-pass membrane protein</topology>
    </subcellularLocation>
</comment>
<reference evidence="9 10" key="1">
    <citation type="submission" date="2020-07" db="EMBL/GenBank/DDBJ databases">
        <title>Sequencing the genomes of 1000 actinobacteria strains.</title>
        <authorList>
            <person name="Klenk H.-P."/>
        </authorList>
    </citation>
    <scope>NUCLEOTIDE SEQUENCE [LARGE SCALE GENOMIC DNA]</scope>
    <source>
        <strain evidence="9 10">DSM 22083</strain>
    </source>
</reference>
<keyword evidence="4 7" id="KW-0812">Transmembrane</keyword>
<feature type="transmembrane region" description="Helical" evidence="7">
    <location>
        <begin position="181"/>
        <end position="206"/>
    </location>
</feature>
<feature type="transmembrane region" description="Helical" evidence="7">
    <location>
        <begin position="106"/>
        <end position="130"/>
    </location>
</feature>
<organism evidence="9 10">
    <name type="scientific">Microlunatus parietis</name>
    <dbReference type="NCBI Taxonomy" id="682979"/>
    <lineage>
        <taxon>Bacteria</taxon>
        <taxon>Bacillati</taxon>
        <taxon>Actinomycetota</taxon>
        <taxon>Actinomycetes</taxon>
        <taxon>Propionibacteriales</taxon>
        <taxon>Propionibacteriaceae</taxon>
        <taxon>Microlunatus</taxon>
    </lineage>
</organism>
<dbReference type="PANTHER" id="PTHR43744:SF12">
    <property type="entry name" value="ABC TRANSPORTER PERMEASE PROTEIN MG189-RELATED"/>
    <property type="match status" value="1"/>
</dbReference>
<gene>
    <name evidence="9" type="ORF">BKA15_003962</name>
</gene>
<name>A0A7Y9I967_9ACTN</name>
<dbReference type="EMBL" id="JACCBU010000001">
    <property type="protein sequence ID" value="NYE72633.1"/>
    <property type="molecule type" value="Genomic_DNA"/>
</dbReference>
<feature type="domain" description="ABC transmembrane type-1" evidence="8">
    <location>
        <begin position="71"/>
        <end position="260"/>
    </location>
</feature>
<keyword evidence="9" id="KW-0762">Sugar transport</keyword>
<dbReference type="InterPro" id="IPR035906">
    <property type="entry name" value="MetI-like_sf"/>
</dbReference>
<protein>
    <submittedName>
        <fullName evidence="9">Multiple sugar transport system permease protein</fullName>
    </submittedName>
</protein>
<dbReference type="PANTHER" id="PTHR43744">
    <property type="entry name" value="ABC TRANSPORTER PERMEASE PROTEIN MG189-RELATED-RELATED"/>
    <property type="match status" value="1"/>
</dbReference>
<evidence type="ECO:0000256" key="4">
    <source>
        <dbReference type="ARBA" id="ARBA00022692"/>
    </source>
</evidence>
<accession>A0A7Y9I967</accession>
<evidence type="ECO:0000256" key="1">
    <source>
        <dbReference type="ARBA" id="ARBA00004651"/>
    </source>
</evidence>
<dbReference type="InterPro" id="IPR000515">
    <property type="entry name" value="MetI-like"/>
</dbReference>
<evidence type="ECO:0000256" key="6">
    <source>
        <dbReference type="ARBA" id="ARBA00023136"/>
    </source>
</evidence>
<comment type="similarity">
    <text evidence="7">Belongs to the binding-protein-dependent transport system permease family.</text>
</comment>
<dbReference type="GO" id="GO:0055085">
    <property type="term" value="P:transmembrane transport"/>
    <property type="evidence" value="ECO:0007669"/>
    <property type="project" value="InterPro"/>
</dbReference>
<dbReference type="GO" id="GO:0005886">
    <property type="term" value="C:plasma membrane"/>
    <property type="evidence" value="ECO:0007669"/>
    <property type="project" value="UniProtKB-SubCell"/>
</dbReference>
<dbReference type="Pfam" id="PF00528">
    <property type="entry name" value="BPD_transp_1"/>
    <property type="match status" value="1"/>
</dbReference>
<proteinExistence type="inferred from homology"/>